<sequence>MISHLSERSLIYADKIKKWERRKSFRRENTKFELYRGRFYRDIDEEATPDHNVPTEKIKDTWEKMWEIEETEVDEKLFEEYLLEYIPGDLEPTCCPTEEEFGDIVKWLPCWKAAGQGQAEFITFLSRELDHSKATCTILLKKSVSMERLKKTGSTKESHI</sequence>
<reference evidence="1 2" key="1">
    <citation type="journal article" date="2020" name="Genome Biol. Evol.">
        <title>Comparative genomics of strictly vertically transmitted, feminizing microsporidia endosymbionts of amphipod crustaceans.</title>
        <authorList>
            <person name="Cormier A."/>
            <person name="Chebbi M.A."/>
            <person name="Giraud I."/>
            <person name="Wattier R."/>
            <person name="Teixeira M."/>
            <person name="Gilbert C."/>
            <person name="Rigaud T."/>
            <person name="Cordaux R."/>
        </authorList>
    </citation>
    <scope>NUCLEOTIDE SEQUENCE [LARGE SCALE GENOMIC DNA]</scope>
    <source>
        <strain evidence="1 2">Ou3-Ou53</strain>
    </source>
</reference>
<dbReference type="Proteomes" id="UP000740883">
    <property type="component" value="Unassembled WGS sequence"/>
</dbReference>
<gene>
    <name evidence="1" type="ORF">NGRA_2259</name>
</gene>
<dbReference type="OrthoDB" id="2191163at2759"/>
<dbReference type="EMBL" id="SBJO01000221">
    <property type="protein sequence ID" value="KAF9762036.1"/>
    <property type="molecule type" value="Genomic_DNA"/>
</dbReference>
<protein>
    <submittedName>
        <fullName evidence="1">Uncharacterized protein</fullName>
    </submittedName>
</protein>
<evidence type="ECO:0000313" key="2">
    <source>
        <dbReference type="Proteomes" id="UP000740883"/>
    </source>
</evidence>
<evidence type="ECO:0000313" key="1">
    <source>
        <dbReference type="EMBL" id="KAF9762036.1"/>
    </source>
</evidence>
<accession>A0A9P6KXW3</accession>
<keyword evidence="2" id="KW-1185">Reference proteome</keyword>
<name>A0A9P6KXW3_9MICR</name>
<proteinExistence type="predicted"/>
<comment type="caution">
    <text evidence="1">The sequence shown here is derived from an EMBL/GenBank/DDBJ whole genome shotgun (WGS) entry which is preliminary data.</text>
</comment>
<dbReference type="AlphaFoldDB" id="A0A9P6KXW3"/>
<organism evidence="1 2">
    <name type="scientific">Nosema granulosis</name>
    <dbReference type="NCBI Taxonomy" id="83296"/>
    <lineage>
        <taxon>Eukaryota</taxon>
        <taxon>Fungi</taxon>
        <taxon>Fungi incertae sedis</taxon>
        <taxon>Microsporidia</taxon>
        <taxon>Nosematidae</taxon>
        <taxon>Nosema</taxon>
    </lineage>
</organism>